<dbReference type="Gene3D" id="1.20.58.100">
    <property type="entry name" value="Fumarate reductase/succinate dehydrogenase flavoprotein-like, C-terminal domain"/>
    <property type="match status" value="1"/>
</dbReference>
<keyword evidence="8 13" id="KW-0274">FAD</keyword>
<feature type="domain" description="FAD-dependent oxidoreductase 2 FAD-binding" evidence="15">
    <location>
        <begin position="11"/>
        <end position="377"/>
    </location>
</feature>
<dbReference type="PANTHER" id="PTHR42716">
    <property type="entry name" value="L-ASPARTATE OXIDASE"/>
    <property type="match status" value="1"/>
</dbReference>
<evidence type="ECO:0000259" key="15">
    <source>
        <dbReference type="Pfam" id="PF00890"/>
    </source>
</evidence>
<evidence type="ECO:0000256" key="1">
    <source>
        <dbReference type="ARBA" id="ARBA00001974"/>
    </source>
</evidence>
<dbReference type="Gene3D" id="3.90.700.10">
    <property type="entry name" value="Succinate dehydrogenase/fumarate reductase flavoprotein, catalytic domain"/>
    <property type="match status" value="1"/>
</dbReference>
<sequence length="519" mass="52898">MARRIEAGCPVIIGAGLAGLSAAIELSPVPCVVVSGGEIGVGTSTGWAQGGIAAAVGPDDDPTLHVADTLAAGAGLCDPEAVTRIVSEGPAAIAWLTEQGARFDRSDDTAGTGAGRLLLGLEGAHSRRRIVHAGDFTGAELLRAVASRARELDSVSLWDHTLATAVLVDGGRVVGVRVSTPTGPLDLMTGVAVLATGGVGGLFAHTTNPLGSRGQGLALAFRAGAVLRDLEMVQFHPTALALDSDPMPLVSEAVRGEGAVLVNELGERVLDNPLAARDVVSRAEWAQLQAGHQVFLDARAALGERFAERFPSINATATAAGMDPSRDPLPVRPAAHYHMGGVLVDDDGATTVPGLYAVGEVASTGLHGANRLASNSLLEAVVCGRRAARHLAASGGLASGLPPALPGITRSGTCPDGEAPDGLARPDPAQPDPVVQRVRRITSRAAGVLRTGDGLRAALGELAAYRDSDAGLVAWLLVHSALTREESRGAHTRLDHPGTTEIGGHTLVDATVLANRNAA</sequence>
<evidence type="ECO:0000256" key="6">
    <source>
        <dbReference type="ARBA" id="ARBA00022630"/>
    </source>
</evidence>
<dbReference type="Proteomes" id="UP000749311">
    <property type="component" value="Unassembled WGS sequence"/>
</dbReference>
<dbReference type="Pfam" id="PF02910">
    <property type="entry name" value="Succ_DH_flav_C"/>
    <property type="match status" value="1"/>
</dbReference>
<evidence type="ECO:0000256" key="4">
    <source>
        <dbReference type="ARBA" id="ARBA00012173"/>
    </source>
</evidence>
<comment type="caution">
    <text evidence="17">The sequence shown here is derived from an EMBL/GenBank/DDBJ whole genome shotgun (WGS) entry which is preliminary data.</text>
</comment>
<dbReference type="SUPFAM" id="SSF46977">
    <property type="entry name" value="Succinate dehydrogenase/fumarate reductase flavoprotein C-terminal domain"/>
    <property type="match status" value="1"/>
</dbReference>
<comment type="function">
    <text evidence="10">Catalyzes the oxidation of L-aspartate to iminoaspartate, the first step in the de novo biosynthesis of NAD(+).</text>
</comment>
<comment type="similarity">
    <text evidence="3 13">Belongs to the FAD-dependent oxidoreductase 2 family. NadB subfamily.</text>
</comment>
<dbReference type="GO" id="GO:0008734">
    <property type="term" value="F:L-aspartate oxidase activity"/>
    <property type="evidence" value="ECO:0007669"/>
    <property type="project" value="UniProtKB-EC"/>
</dbReference>
<dbReference type="InterPro" id="IPR015939">
    <property type="entry name" value="Fum_Rdtase/Succ_DH_flav-like_C"/>
</dbReference>
<evidence type="ECO:0000256" key="13">
    <source>
        <dbReference type="RuleBase" id="RU362049"/>
    </source>
</evidence>
<evidence type="ECO:0000256" key="12">
    <source>
        <dbReference type="NCBIfam" id="TIGR00551"/>
    </source>
</evidence>
<dbReference type="NCBIfam" id="NF005701">
    <property type="entry name" value="PRK07512.1"/>
    <property type="match status" value="1"/>
</dbReference>
<gene>
    <name evidence="17" type="ORF">FB473_003486</name>
</gene>
<keyword evidence="7 13" id="KW-0662">Pyridine nucleotide biosynthesis</keyword>
<dbReference type="EC" id="1.4.3.16" evidence="4 12"/>
<dbReference type="PANTHER" id="PTHR42716:SF2">
    <property type="entry name" value="L-ASPARTATE OXIDASE, CHLOROPLASTIC"/>
    <property type="match status" value="1"/>
</dbReference>
<protein>
    <recommendedName>
        <fullName evidence="5 12">L-aspartate oxidase</fullName>
        <ecNumber evidence="4 12">1.4.3.16</ecNumber>
    </recommendedName>
</protein>
<comment type="pathway">
    <text evidence="2 13">Cofactor biosynthesis; NAD(+) biosynthesis; iminoaspartate from L-aspartate (oxidase route): step 1/1.</text>
</comment>
<comment type="cofactor">
    <cofactor evidence="1 13">
        <name>FAD</name>
        <dbReference type="ChEBI" id="CHEBI:57692"/>
    </cofactor>
</comment>
<dbReference type="EMBL" id="JAAMOZ010000005">
    <property type="protein sequence ID" value="NIH58785.1"/>
    <property type="molecule type" value="Genomic_DNA"/>
</dbReference>
<dbReference type="RefSeq" id="WP_167171930.1">
    <property type="nucleotide sequence ID" value="NZ_BAAAOO010000006.1"/>
</dbReference>
<dbReference type="InterPro" id="IPR005288">
    <property type="entry name" value="NadB"/>
</dbReference>
<evidence type="ECO:0000313" key="18">
    <source>
        <dbReference type="Proteomes" id="UP000749311"/>
    </source>
</evidence>
<keyword evidence="6 13" id="KW-0285">Flavoprotein</keyword>
<evidence type="ECO:0000256" key="5">
    <source>
        <dbReference type="ARBA" id="ARBA00021901"/>
    </source>
</evidence>
<evidence type="ECO:0000256" key="10">
    <source>
        <dbReference type="ARBA" id="ARBA00029426"/>
    </source>
</evidence>
<dbReference type="SUPFAM" id="SSF56425">
    <property type="entry name" value="Succinate dehydrogenase/fumarate reductase flavoprotein, catalytic domain"/>
    <property type="match status" value="1"/>
</dbReference>
<evidence type="ECO:0000256" key="11">
    <source>
        <dbReference type="ARBA" id="ARBA00048305"/>
    </source>
</evidence>
<comment type="catalytic activity">
    <reaction evidence="11">
        <text>L-aspartate + O2 = iminosuccinate + H2O2</text>
        <dbReference type="Rhea" id="RHEA:25876"/>
        <dbReference type="ChEBI" id="CHEBI:15379"/>
        <dbReference type="ChEBI" id="CHEBI:16240"/>
        <dbReference type="ChEBI" id="CHEBI:29991"/>
        <dbReference type="ChEBI" id="CHEBI:77875"/>
        <dbReference type="EC" id="1.4.3.16"/>
    </reaction>
    <physiologicalReaction direction="left-to-right" evidence="11">
        <dbReference type="Rhea" id="RHEA:25877"/>
    </physiologicalReaction>
</comment>
<reference evidence="17 18" key="1">
    <citation type="submission" date="2020-02" db="EMBL/GenBank/DDBJ databases">
        <title>Sequencing the genomes of 1000 actinobacteria strains.</title>
        <authorList>
            <person name="Klenk H.-P."/>
        </authorList>
    </citation>
    <scope>NUCLEOTIDE SEQUENCE [LARGE SCALE GENOMIC DNA]</scope>
    <source>
        <strain evidence="17 18">DSM 19609</strain>
    </source>
</reference>
<keyword evidence="9 13" id="KW-0560">Oxidoreductase</keyword>
<comment type="subcellular location">
    <subcellularLocation>
        <location evidence="13">Cytoplasm</location>
    </subcellularLocation>
</comment>
<dbReference type="NCBIfam" id="TIGR00551">
    <property type="entry name" value="nadB"/>
    <property type="match status" value="1"/>
</dbReference>
<evidence type="ECO:0000256" key="7">
    <source>
        <dbReference type="ARBA" id="ARBA00022642"/>
    </source>
</evidence>
<dbReference type="Gene3D" id="3.50.50.60">
    <property type="entry name" value="FAD/NAD(P)-binding domain"/>
    <property type="match status" value="1"/>
</dbReference>
<dbReference type="InterPro" id="IPR027477">
    <property type="entry name" value="Succ_DH/fumarate_Rdtase_cat_sf"/>
</dbReference>
<organism evidence="17 18">
    <name type="scientific">Brooklawnia cerclae</name>
    <dbReference type="NCBI Taxonomy" id="349934"/>
    <lineage>
        <taxon>Bacteria</taxon>
        <taxon>Bacillati</taxon>
        <taxon>Actinomycetota</taxon>
        <taxon>Actinomycetes</taxon>
        <taxon>Propionibacteriales</taxon>
        <taxon>Propionibacteriaceae</taxon>
        <taxon>Brooklawnia</taxon>
    </lineage>
</organism>
<proteinExistence type="inferred from homology"/>
<evidence type="ECO:0000256" key="14">
    <source>
        <dbReference type="SAM" id="MobiDB-lite"/>
    </source>
</evidence>
<accession>A0ABX0SP20</accession>
<evidence type="ECO:0000256" key="9">
    <source>
        <dbReference type="ARBA" id="ARBA00023002"/>
    </source>
</evidence>
<evidence type="ECO:0000313" key="17">
    <source>
        <dbReference type="EMBL" id="NIH58785.1"/>
    </source>
</evidence>
<evidence type="ECO:0000256" key="8">
    <source>
        <dbReference type="ARBA" id="ARBA00022827"/>
    </source>
</evidence>
<evidence type="ECO:0000256" key="3">
    <source>
        <dbReference type="ARBA" id="ARBA00008562"/>
    </source>
</evidence>
<dbReference type="Pfam" id="PF00890">
    <property type="entry name" value="FAD_binding_2"/>
    <property type="match status" value="1"/>
</dbReference>
<dbReference type="SUPFAM" id="SSF51905">
    <property type="entry name" value="FAD/NAD(P)-binding domain"/>
    <property type="match status" value="1"/>
</dbReference>
<evidence type="ECO:0000259" key="16">
    <source>
        <dbReference type="Pfam" id="PF02910"/>
    </source>
</evidence>
<evidence type="ECO:0000256" key="2">
    <source>
        <dbReference type="ARBA" id="ARBA00004950"/>
    </source>
</evidence>
<dbReference type="InterPro" id="IPR037099">
    <property type="entry name" value="Fum_R/Succ_DH_flav-like_C_sf"/>
</dbReference>
<feature type="domain" description="Fumarate reductase/succinate dehydrogenase flavoprotein-like C-terminal" evidence="16">
    <location>
        <begin position="473"/>
        <end position="498"/>
    </location>
</feature>
<dbReference type="InterPro" id="IPR036188">
    <property type="entry name" value="FAD/NAD-bd_sf"/>
</dbReference>
<dbReference type="PRINTS" id="PR00368">
    <property type="entry name" value="FADPNR"/>
</dbReference>
<feature type="region of interest" description="Disordered" evidence="14">
    <location>
        <begin position="409"/>
        <end position="432"/>
    </location>
</feature>
<keyword evidence="18" id="KW-1185">Reference proteome</keyword>
<name>A0ABX0SP20_9ACTN</name>
<dbReference type="InterPro" id="IPR003953">
    <property type="entry name" value="FAD-dep_OxRdtase_2_FAD-bd"/>
</dbReference>